<evidence type="ECO:0000256" key="3">
    <source>
        <dbReference type="ARBA" id="ARBA00012243"/>
    </source>
</evidence>
<keyword evidence="8" id="KW-0594">Phospholipid biosynthesis</keyword>
<dbReference type="NCBIfam" id="TIGR00163">
    <property type="entry name" value="PS_decarb"/>
    <property type="match status" value="1"/>
</dbReference>
<evidence type="ECO:0000256" key="9">
    <source>
        <dbReference type="ARBA" id="ARBA00023239"/>
    </source>
</evidence>
<dbReference type="UniPathway" id="UPA00558"/>
<comment type="cofactor">
    <cofactor evidence="1">
        <name>pyruvate</name>
        <dbReference type="ChEBI" id="CHEBI:15361"/>
    </cofactor>
</comment>
<dbReference type="NCBIfam" id="NF002853">
    <property type="entry name" value="PRK03140.1"/>
    <property type="match status" value="1"/>
</dbReference>
<keyword evidence="7" id="KW-0865">Zymogen</keyword>
<reference evidence="13 14" key="1">
    <citation type="submission" date="2019-10" db="EMBL/GenBank/DDBJ databases">
        <title>Complete genome sequences for adaption low water activity.</title>
        <authorList>
            <person name="Zhao L."/>
            <person name="Zhong J."/>
        </authorList>
    </citation>
    <scope>NUCLEOTIDE SEQUENCE [LARGE SCALE GENOMIC DNA]</scope>
    <source>
        <strain evidence="13 14">FDU301</strain>
        <plasmid evidence="14">pfdu301a</plasmid>
    </source>
</reference>
<evidence type="ECO:0000256" key="10">
    <source>
        <dbReference type="ARBA" id="ARBA00023264"/>
    </source>
</evidence>
<dbReference type="Proteomes" id="UP000501076">
    <property type="component" value="Plasmid pFDU301A"/>
</dbReference>
<evidence type="ECO:0000313" key="13">
    <source>
        <dbReference type="EMBL" id="QJX80049.1"/>
    </source>
</evidence>
<keyword evidence="4" id="KW-0444">Lipid biosynthesis</keyword>
<dbReference type="Pfam" id="PF02666">
    <property type="entry name" value="PS_Dcarbxylase"/>
    <property type="match status" value="1"/>
</dbReference>
<evidence type="ECO:0000256" key="6">
    <source>
        <dbReference type="ARBA" id="ARBA00023098"/>
    </source>
</evidence>
<keyword evidence="6" id="KW-0443">Lipid metabolism</keyword>
<keyword evidence="11" id="KW-0670">Pyruvate</keyword>
<keyword evidence="9 13" id="KW-0456">Lyase</keyword>
<evidence type="ECO:0000256" key="1">
    <source>
        <dbReference type="ARBA" id="ARBA00001928"/>
    </source>
</evidence>
<dbReference type="EMBL" id="CP045273">
    <property type="protein sequence ID" value="QJX80049.1"/>
    <property type="molecule type" value="Genomic_DNA"/>
</dbReference>
<dbReference type="GO" id="GO:0006646">
    <property type="term" value="P:phosphatidylethanolamine biosynthetic process"/>
    <property type="evidence" value="ECO:0007669"/>
    <property type="project" value="UniProtKB-UniPathway"/>
</dbReference>
<keyword evidence="13" id="KW-0614">Plasmid</keyword>
<evidence type="ECO:0000256" key="8">
    <source>
        <dbReference type="ARBA" id="ARBA00023209"/>
    </source>
</evidence>
<dbReference type="InterPro" id="IPR003817">
    <property type="entry name" value="PS_Dcarbxylase"/>
</dbReference>
<evidence type="ECO:0000313" key="14">
    <source>
        <dbReference type="Proteomes" id="UP000501076"/>
    </source>
</evidence>
<gene>
    <name evidence="13" type="ORF">FDZ14_28530</name>
</gene>
<geneLocation type="plasmid" evidence="14">
    <name>pfdu301a</name>
</geneLocation>
<protein>
    <recommendedName>
        <fullName evidence="3">phosphatidylserine decarboxylase</fullName>
        <ecNumber evidence="3">4.1.1.65</ecNumber>
    </recommendedName>
</protein>
<dbReference type="PANTHER" id="PTHR10067">
    <property type="entry name" value="PHOSPHATIDYLSERINE DECARBOXYLASE"/>
    <property type="match status" value="1"/>
</dbReference>
<keyword evidence="5" id="KW-0210">Decarboxylase</keyword>
<name>A0A6M6E4F3_PRIMG</name>
<dbReference type="GO" id="GO:0004609">
    <property type="term" value="F:phosphatidylserine decarboxylase activity"/>
    <property type="evidence" value="ECO:0007669"/>
    <property type="project" value="UniProtKB-EC"/>
</dbReference>
<comment type="pathway">
    <text evidence="2">Lipid metabolism.</text>
</comment>
<dbReference type="InterPro" id="IPR033177">
    <property type="entry name" value="PSD-B"/>
</dbReference>
<evidence type="ECO:0000256" key="12">
    <source>
        <dbReference type="ARBA" id="ARBA00024326"/>
    </source>
</evidence>
<organism evidence="13 14">
    <name type="scientific">Priestia megaterium</name>
    <name type="common">Bacillus megaterium</name>
    <dbReference type="NCBI Taxonomy" id="1404"/>
    <lineage>
        <taxon>Bacteria</taxon>
        <taxon>Bacillati</taxon>
        <taxon>Bacillota</taxon>
        <taxon>Bacilli</taxon>
        <taxon>Bacillales</taxon>
        <taxon>Bacillaceae</taxon>
        <taxon>Priestia</taxon>
    </lineage>
</organism>
<evidence type="ECO:0000256" key="11">
    <source>
        <dbReference type="ARBA" id="ARBA00023317"/>
    </source>
</evidence>
<keyword evidence="10" id="KW-1208">Phospholipid metabolism</keyword>
<dbReference type="EC" id="4.1.1.65" evidence="3"/>
<dbReference type="RefSeq" id="WP_171778032.1">
    <property type="nucleotide sequence ID" value="NZ_CP045273.1"/>
</dbReference>
<accession>A0A6M6E4F3</accession>
<dbReference type="PANTHER" id="PTHR10067:SF6">
    <property type="entry name" value="PHOSPHATIDYLSERINE DECARBOXYLASE PROENZYME, MITOCHONDRIAL"/>
    <property type="match status" value="1"/>
</dbReference>
<dbReference type="AlphaFoldDB" id="A0A6M6E4F3"/>
<evidence type="ECO:0000256" key="7">
    <source>
        <dbReference type="ARBA" id="ARBA00023145"/>
    </source>
</evidence>
<proteinExistence type="predicted"/>
<sequence length="260" mass="29387">MKEKMYQSLIELTNSLPVSELLMKFSKSKISRFAIPSYVKHYKINTDEIEGDIKSYSSLHHFFTRKLKADARHFEVDENTILSPVDGVIEQLGDISMQNNIVVKNQTYSIKGMIGNERAFHKYVGGKFIVLYLSPSDYHRIHSPIKGKIVNQYSLGTASYPVNETGLSFGKTPLTTNYRVVSEMKHSEGGHVAIVKVGAMFVNSIELTQTSKFLNKGEELAYFSFGSTVVLLFEKDSVEFPEELYDKHQIKAGEVLALKN</sequence>
<evidence type="ECO:0000256" key="2">
    <source>
        <dbReference type="ARBA" id="ARBA00005189"/>
    </source>
</evidence>
<comment type="pathway">
    <text evidence="12">Phospholipid metabolism; phosphatidylethanolamine biosynthesis.</text>
</comment>
<evidence type="ECO:0000256" key="4">
    <source>
        <dbReference type="ARBA" id="ARBA00022516"/>
    </source>
</evidence>
<evidence type="ECO:0000256" key="5">
    <source>
        <dbReference type="ARBA" id="ARBA00022793"/>
    </source>
</evidence>